<keyword evidence="1" id="KW-0472">Membrane</keyword>
<organism evidence="2 3">
    <name type="scientific">Litoreibacter albidus</name>
    <dbReference type="NCBI Taxonomy" id="670155"/>
    <lineage>
        <taxon>Bacteria</taxon>
        <taxon>Pseudomonadati</taxon>
        <taxon>Pseudomonadota</taxon>
        <taxon>Alphaproteobacteria</taxon>
        <taxon>Rhodobacterales</taxon>
        <taxon>Roseobacteraceae</taxon>
        <taxon>Litoreibacter</taxon>
    </lineage>
</organism>
<keyword evidence="3" id="KW-1185">Reference proteome</keyword>
<evidence type="ECO:0000313" key="3">
    <source>
        <dbReference type="Proteomes" id="UP000199441"/>
    </source>
</evidence>
<dbReference type="Proteomes" id="UP000199441">
    <property type="component" value="Unassembled WGS sequence"/>
</dbReference>
<dbReference type="STRING" id="670155.SAMN04488001_0007"/>
<evidence type="ECO:0000256" key="1">
    <source>
        <dbReference type="SAM" id="Phobius"/>
    </source>
</evidence>
<feature type="transmembrane region" description="Helical" evidence="1">
    <location>
        <begin position="7"/>
        <end position="27"/>
    </location>
</feature>
<reference evidence="3" key="1">
    <citation type="submission" date="2016-10" db="EMBL/GenBank/DDBJ databases">
        <authorList>
            <person name="Varghese N."/>
            <person name="Submissions S."/>
        </authorList>
    </citation>
    <scope>NUCLEOTIDE SEQUENCE [LARGE SCALE GENOMIC DNA]</scope>
    <source>
        <strain evidence="3">DSM 26922</strain>
    </source>
</reference>
<protein>
    <submittedName>
        <fullName evidence="2">Uncharacterized protein</fullName>
    </submittedName>
</protein>
<sequence length="176" mass="19434">MTRSRSFALLALAGVVSFITYFGYLFMTDLEQNRFCRVMEPSQFAELQSDMAQFAMQVSKTGIDVVLTLDTDLPRAGMGTLFVALGSLADPDGVEYRGPFTPQISTRVAIPADMDQFNLVPSVRLFYPERYAVCVWEADAAIEVTHETAGPIVRRLVLHSARVDGRMGSLDIVDDG</sequence>
<accession>A0A1H3D2Y9</accession>
<keyword evidence="1" id="KW-0812">Transmembrane</keyword>
<proteinExistence type="predicted"/>
<dbReference type="EMBL" id="FNOI01000010">
    <property type="protein sequence ID" value="SDX60771.1"/>
    <property type="molecule type" value="Genomic_DNA"/>
</dbReference>
<name>A0A1H3D2Y9_9RHOB</name>
<keyword evidence="1" id="KW-1133">Transmembrane helix</keyword>
<evidence type="ECO:0000313" key="2">
    <source>
        <dbReference type="EMBL" id="SDX60771.1"/>
    </source>
</evidence>
<gene>
    <name evidence="2" type="ORF">SAMN04488001_0007</name>
</gene>
<dbReference type="AlphaFoldDB" id="A0A1H3D2Y9"/>